<keyword evidence="8" id="KW-1185">Reference proteome</keyword>
<dbReference type="GO" id="GO:0006285">
    <property type="term" value="P:base-excision repair, AP site formation"/>
    <property type="evidence" value="ECO:0007669"/>
    <property type="project" value="TreeGrafter"/>
</dbReference>
<dbReference type="GO" id="GO:0032131">
    <property type="term" value="F:alkylated DNA binding"/>
    <property type="evidence" value="ECO:0007669"/>
    <property type="project" value="TreeGrafter"/>
</dbReference>
<comment type="similarity">
    <text evidence="2">Belongs to the alkylbase DNA glycosidase AlkA family.</text>
</comment>
<dbReference type="AlphaFoldDB" id="A0A916U7G2"/>
<gene>
    <name evidence="7" type="ORF">GCM10011396_04710</name>
</gene>
<evidence type="ECO:0000313" key="8">
    <source>
        <dbReference type="Proteomes" id="UP000637423"/>
    </source>
</evidence>
<dbReference type="EMBL" id="BMED01000001">
    <property type="protein sequence ID" value="GGC60831.1"/>
    <property type="molecule type" value="Genomic_DNA"/>
</dbReference>
<dbReference type="PANTHER" id="PTHR43003:SF5">
    <property type="entry name" value="DNA-3-METHYLADENINE GLYCOSYLASE"/>
    <property type="match status" value="1"/>
</dbReference>
<protein>
    <recommendedName>
        <fullName evidence="3">DNA-3-methyladenine glycosylase II</fullName>
        <ecNumber evidence="3">3.2.2.21</ecNumber>
    </recommendedName>
</protein>
<evidence type="ECO:0000313" key="7">
    <source>
        <dbReference type="EMBL" id="GGC60831.1"/>
    </source>
</evidence>
<keyword evidence="4" id="KW-0227">DNA damage</keyword>
<sequence length="211" mass="23439">MRKPVHPASAYLSKIDADWAALVKRVGPCGLQSLQEREPYEALIRAIAHQQLHGKAAEAILGRFVAMYPDESFPSPASILETEPELLRACGFSFAKIASIRGIAEGRIAGVVPTRKASHKLSDEELIARLVTLKGVGRWTVEMMLMHTLDRADILPVDDFGVREGWRVLKSLEQQPKPKELALIGQAWSPHRSAAAWYLWRAAEQAKLQAE</sequence>
<evidence type="ECO:0000259" key="6">
    <source>
        <dbReference type="SMART" id="SM00478"/>
    </source>
</evidence>
<organism evidence="7 8">
    <name type="scientific">Undibacterium terreum</name>
    <dbReference type="NCBI Taxonomy" id="1224302"/>
    <lineage>
        <taxon>Bacteria</taxon>
        <taxon>Pseudomonadati</taxon>
        <taxon>Pseudomonadota</taxon>
        <taxon>Betaproteobacteria</taxon>
        <taxon>Burkholderiales</taxon>
        <taxon>Oxalobacteraceae</taxon>
        <taxon>Undibacterium</taxon>
    </lineage>
</organism>
<dbReference type="SUPFAM" id="SSF48150">
    <property type="entry name" value="DNA-glycosylase"/>
    <property type="match status" value="1"/>
</dbReference>
<dbReference type="Pfam" id="PF00730">
    <property type="entry name" value="HhH-GPD"/>
    <property type="match status" value="1"/>
</dbReference>
<evidence type="ECO:0000256" key="5">
    <source>
        <dbReference type="ARBA" id="ARBA00023204"/>
    </source>
</evidence>
<dbReference type="Gene3D" id="1.10.340.30">
    <property type="entry name" value="Hypothetical protein, domain 2"/>
    <property type="match status" value="1"/>
</dbReference>
<keyword evidence="5" id="KW-0234">DNA repair</keyword>
<name>A0A916U7G2_9BURK</name>
<evidence type="ECO:0000256" key="3">
    <source>
        <dbReference type="ARBA" id="ARBA00012000"/>
    </source>
</evidence>
<dbReference type="GO" id="GO:0032993">
    <property type="term" value="C:protein-DNA complex"/>
    <property type="evidence" value="ECO:0007669"/>
    <property type="project" value="TreeGrafter"/>
</dbReference>
<evidence type="ECO:0000256" key="4">
    <source>
        <dbReference type="ARBA" id="ARBA00022763"/>
    </source>
</evidence>
<proteinExistence type="inferred from homology"/>
<dbReference type="EC" id="3.2.2.21" evidence="3"/>
<dbReference type="PANTHER" id="PTHR43003">
    <property type="entry name" value="DNA-3-METHYLADENINE GLYCOSYLASE"/>
    <property type="match status" value="1"/>
</dbReference>
<dbReference type="FunFam" id="1.10.340.30:FF:000004">
    <property type="entry name" value="DNA-3-methyladenine glycosylase II"/>
    <property type="match status" value="1"/>
</dbReference>
<dbReference type="InterPro" id="IPR051912">
    <property type="entry name" value="Alkylbase_DNA_Glycosylase/TA"/>
</dbReference>
<dbReference type="GO" id="GO:0008725">
    <property type="term" value="F:DNA-3-methyladenine glycosylase activity"/>
    <property type="evidence" value="ECO:0007669"/>
    <property type="project" value="TreeGrafter"/>
</dbReference>
<dbReference type="InterPro" id="IPR011257">
    <property type="entry name" value="DNA_glycosylase"/>
</dbReference>
<dbReference type="SMART" id="SM00478">
    <property type="entry name" value="ENDO3c"/>
    <property type="match status" value="1"/>
</dbReference>
<reference evidence="7" key="1">
    <citation type="journal article" date="2014" name="Int. J. Syst. Evol. Microbiol.">
        <title>Complete genome sequence of Corynebacterium casei LMG S-19264T (=DSM 44701T), isolated from a smear-ripened cheese.</title>
        <authorList>
            <consortium name="US DOE Joint Genome Institute (JGI-PGF)"/>
            <person name="Walter F."/>
            <person name="Albersmeier A."/>
            <person name="Kalinowski J."/>
            <person name="Ruckert C."/>
        </authorList>
    </citation>
    <scope>NUCLEOTIDE SEQUENCE</scope>
    <source>
        <strain evidence="7">CGMCC 1.10998</strain>
    </source>
</reference>
<dbReference type="CDD" id="cd00056">
    <property type="entry name" value="ENDO3c"/>
    <property type="match status" value="1"/>
</dbReference>
<dbReference type="Proteomes" id="UP000637423">
    <property type="component" value="Unassembled WGS sequence"/>
</dbReference>
<dbReference type="GO" id="GO:0006307">
    <property type="term" value="P:DNA alkylation repair"/>
    <property type="evidence" value="ECO:0007669"/>
    <property type="project" value="TreeGrafter"/>
</dbReference>
<feature type="domain" description="HhH-GPD" evidence="6">
    <location>
        <begin position="48"/>
        <end position="204"/>
    </location>
</feature>
<dbReference type="Gene3D" id="1.10.1670.40">
    <property type="match status" value="1"/>
</dbReference>
<dbReference type="RefSeq" id="WP_188564374.1">
    <property type="nucleotide sequence ID" value="NZ_BMED01000001.1"/>
</dbReference>
<comment type="caution">
    <text evidence="7">The sequence shown here is derived from an EMBL/GenBank/DDBJ whole genome shotgun (WGS) entry which is preliminary data.</text>
</comment>
<dbReference type="InterPro" id="IPR003265">
    <property type="entry name" value="HhH-GPD_domain"/>
</dbReference>
<comment type="catalytic activity">
    <reaction evidence="1">
        <text>Hydrolysis of alkylated DNA, releasing 3-methyladenine, 3-methylguanine, 7-methylguanine and 7-methyladenine.</text>
        <dbReference type="EC" id="3.2.2.21"/>
    </reaction>
</comment>
<evidence type="ECO:0000256" key="1">
    <source>
        <dbReference type="ARBA" id="ARBA00000086"/>
    </source>
</evidence>
<evidence type="ECO:0000256" key="2">
    <source>
        <dbReference type="ARBA" id="ARBA00010817"/>
    </source>
</evidence>
<dbReference type="GO" id="GO:0043916">
    <property type="term" value="F:DNA-7-methylguanine glycosylase activity"/>
    <property type="evidence" value="ECO:0007669"/>
    <property type="project" value="TreeGrafter"/>
</dbReference>
<accession>A0A916U7G2</accession>
<reference evidence="7" key="2">
    <citation type="submission" date="2020-09" db="EMBL/GenBank/DDBJ databases">
        <authorList>
            <person name="Sun Q."/>
            <person name="Zhou Y."/>
        </authorList>
    </citation>
    <scope>NUCLEOTIDE SEQUENCE</scope>
    <source>
        <strain evidence="7">CGMCC 1.10998</strain>
    </source>
</reference>